<keyword evidence="4" id="KW-1185">Reference proteome</keyword>
<gene>
    <name evidence="3" type="ORF">HBA18_04825</name>
</gene>
<dbReference type="RefSeq" id="WP_096627730.1">
    <property type="nucleotide sequence ID" value="NZ_CP050266.1"/>
</dbReference>
<feature type="domain" description="GmrSD restriction endonucleases C-terminal" evidence="2">
    <location>
        <begin position="150"/>
        <end position="221"/>
    </location>
</feature>
<evidence type="ECO:0000256" key="1">
    <source>
        <dbReference type="SAM" id="SignalP"/>
    </source>
</evidence>
<dbReference type="EMBL" id="CP050266">
    <property type="protein sequence ID" value="QIR05747.1"/>
    <property type="molecule type" value="Genomic_DNA"/>
</dbReference>
<feature type="chain" id="PRO_5045186720" evidence="1">
    <location>
        <begin position="26"/>
        <end position="257"/>
    </location>
</feature>
<reference evidence="3 4" key="1">
    <citation type="submission" date="2020-03" db="EMBL/GenBank/DDBJ databases">
        <title>Genome mining reveals the biosynthetic pathways of PHA and ectoines of the halophilic strain Salinivibrio costicola M318 isolated from fermented shrimp paste.</title>
        <authorList>
            <person name="Doan T.V."/>
            <person name="Tran L.T."/>
            <person name="Trieu T.A."/>
            <person name="Nguyen Q.V."/>
            <person name="Quach T.N."/>
            <person name="Phi T.Q."/>
            <person name="Kumar S."/>
        </authorList>
    </citation>
    <scope>NUCLEOTIDE SEQUENCE [LARGE SCALE GENOMIC DNA]</scope>
    <source>
        <strain evidence="3 4">M318</strain>
    </source>
</reference>
<protein>
    <submittedName>
        <fullName evidence="3">HNH endonuclease</fullName>
    </submittedName>
</protein>
<keyword evidence="3" id="KW-0540">Nuclease</keyword>
<dbReference type="GO" id="GO:0004519">
    <property type="term" value="F:endonuclease activity"/>
    <property type="evidence" value="ECO:0007669"/>
    <property type="project" value="UniProtKB-KW"/>
</dbReference>
<proteinExistence type="predicted"/>
<sequence length="257" mass="28857">MKRLLSFFLVNFFLASALVSNLAQAEPVKRSKSGICHDTNSPYYTRVTRFTAFDSLSACLEAGGRLPKRATSSPKALVHQETNAALRDGRPFSGPYQRDHWPHWLDEDKDCQNTRAEVLIARSQVPVTYTRDNRCTVATGLWVGALTGQSFTQASDVDIDHLVPLKWAHGHGGEVWSRKKKAQFANDPDNLLIADDALNAQKGAKGPDEWLPPVETLRCDYVYRFDRIVARYQLHYVPSEREAVNHWLAACGYGPRG</sequence>
<dbReference type="InterPro" id="IPR011089">
    <property type="entry name" value="GmrSD_C"/>
</dbReference>
<keyword evidence="1" id="KW-0732">Signal</keyword>
<evidence type="ECO:0000313" key="3">
    <source>
        <dbReference type="EMBL" id="QIR05747.1"/>
    </source>
</evidence>
<evidence type="ECO:0000313" key="4">
    <source>
        <dbReference type="Proteomes" id="UP000501408"/>
    </source>
</evidence>
<name>A0ABX6K3K9_SALCS</name>
<feature type="signal peptide" evidence="1">
    <location>
        <begin position="1"/>
        <end position="25"/>
    </location>
</feature>
<keyword evidence="3" id="KW-0378">Hydrolase</keyword>
<dbReference type="Pfam" id="PF07510">
    <property type="entry name" value="GmrSD_C"/>
    <property type="match status" value="1"/>
</dbReference>
<keyword evidence="3" id="KW-0255">Endonuclease</keyword>
<evidence type="ECO:0000259" key="2">
    <source>
        <dbReference type="Pfam" id="PF07510"/>
    </source>
</evidence>
<accession>A0ABX6K3K9</accession>
<organism evidence="3 4">
    <name type="scientific">Salinivibrio costicola</name>
    <name type="common">Vibrio costicola</name>
    <dbReference type="NCBI Taxonomy" id="51367"/>
    <lineage>
        <taxon>Bacteria</taxon>
        <taxon>Pseudomonadati</taxon>
        <taxon>Pseudomonadota</taxon>
        <taxon>Gammaproteobacteria</taxon>
        <taxon>Vibrionales</taxon>
        <taxon>Vibrionaceae</taxon>
        <taxon>Salinivibrio</taxon>
    </lineage>
</organism>
<dbReference type="Proteomes" id="UP000501408">
    <property type="component" value="Chromosome 1"/>
</dbReference>